<feature type="domain" description="Peptidase S8/S53" evidence="7">
    <location>
        <begin position="218"/>
        <end position="482"/>
    </location>
</feature>
<dbReference type="RefSeq" id="WP_251800514.1">
    <property type="nucleotide sequence ID" value="NZ_JAMQOL010000034.1"/>
</dbReference>
<dbReference type="Proteomes" id="UP001523216">
    <property type="component" value="Unassembled WGS sequence"/>
</dbReference>
<evidence type="ECO:0000313" key="9">
    <source>
        <dbReference type="Proteomes" id="UP001523216"/>
    </source>
</evidence>
<feature type="active site" description="Charge relay system" evidence="5">
    <location>
        <position position="260"/>
    </location>
</feature>
<dbReference type="EMBL" id="JAMQOL010000034">
    <property type="protein sequence ID" value="MCM4080738.1"/>
    <property type="molecule type" value="Genomic_DNA"/>
</dbReference>
<dbReference type="InterPro" id="IPR013783">
    <property type="entry name" value="Ig-like_fold"/>
</dbReference>
<comment type="similarity">
    <text evidence="1 5">Belongs to the peptidase S8 family.</text>
</comment>
<dbReference type="PANTHER" id="PTHR43806:SF65">
    <property type="entry name" value="SERINE PROTEASE APRX"/>
    <property type="match status" value="1"/>
</dbReference>
<proteinExistence type="inferred from homology"/>
<feature type="region of interest" description="Disordered" evidence="6">
    <location>
        <begin position="990"/>
        <end position="1013"/>
    </location>
</feature>
<dbReference type="InterPro" id="IPR015500">
    <property type="entry name" value="Peptidase_S8_subtilisin-rel"/>
</dbReference>
<evidence type="ECO:0000256" key="5">
    <source>
        <dbReference type="PROSITE-ProRule" id="PRU01240"/>
    </source>
</evidence>
<dbReference type="PROSITE" id="PS51892">
    <property type="entry name" value="SUBTILASE"/>
    <property type="match status" value="1"/>
</dbReference>
<dbReference type="Gene3D" id="2.60.40.10">
    <property type="entry name" value="Immunoglobulins"/>
    <property type="match status" value="1"/>
</dbReference>
<evidence type="ECO:0000256" key="4">
    <source>
        <dbReference type="ARBA" id="ARBA00022825"/>
    </source>
</evidence>
<organism evidence="8 9">
    <name type="scientific">Paractinoplanes hotanensis</name>
    <dbReference type="NCBI Taxonomy" id="2906497"/>
    <lineage>
        <taxon>Bacteria</taxon>
        <taxon>Bacillati</taxon>
        <taxon>Actinomycetota</taxon>
        <taxon>Actinomycetes</taxon>
        <taxon>Micromonosporales</taxon>
        <taxon>Micromonosporaceae</taxon>
        <taxon>Paractinoplanes</taxon>
    </lineage>
</organism>
<sequence>MSPHKRLTRALAGVLIGAGSVAGFPPGPAAATPAAPAPARAATPPAAQAITLVTGDLVQLAPAGEGRVAATVRPGPGRERMSFTTTETKDGIRVVPRDAVPLIADGRVDAELFDVQRLVDEGYGDAASPTLPLIVQSSPGARALSAAPGTDLPSLGAVAVRADKKSLADFWRTQAGAETGSRTAPTGKIWLDGKVEPVLDRSTAQIGAPDAWKAGLDGAGVKVAVLDTGADQTHPDLSGRVLEARDFSGSNTGTTDHFGHGTHVAATVAGSGAGANGARKGVAPGARLLIGKVLDDSGSGYESGIIAGMEWAAGAGAKVVNMSLGGGATDGTDPMSAAVDEISAATGALFVVAAGNEGQDYTVGTPGAAPSALTVGAVDRDDRMAEFSSRGPRFGDEGLKPEITAPGVGIVAARAEGTAMGEPVDALYTAANGTSMATPHVAGAAAIIAQQHPDWTGAQIKNELVSTARTQADTSVYAQGAGRVDLTRATTQQVYATGVADFGLRALDDTPAKVERTVTYTNTGAAPVTLALSKNVAAVSLSAATVTVPAGGTADVTLTFDIAAATPGQFSGWLTATGPGDVKATTAIGGTLDKERHLVTFKAVNRAGEPAAVPVLQAFGDEHRYDILNYLMTGQEKTFQVGAGDYLVDATIQDGDRSDEQDNLITIPELRVDRDLTVVLDARTAKPIRIETPKPAEQQTVESYYVHRVTGAGRSVINGFMNFSTIQKINVTPTAKLRAGSYEFSSRWQLVAPLAQATIPGVTGELDVNPVVTSPMYDGTRRFDLVKGLGGKARGKAVVIEADNQEDASQAAADAGAALALVVVPADRSAWQPWEPSSPRLPIPTALVPNDDGQRILARAAKPGASISLTLTPNSPYLYDVFQVTRNQVPAAGIVHKVTAANSHRVTASYPDNGGLEWIKEQRFAWRPAQEYSWNDTYRQVRTPSVREEWVSVGDTVWQHQVHHEFSWINFGGSLLGGIEEDPVSYPKAGASSETWNKPVVRPATPSGYTNTREGNTLKLRIASFVDSSDTHHLVEATPTTLSRNGAEIATLNDGWQDVPVRAGTATYKLAMTTKRLSMDAADWQYGTSTATEWTFKSGGAGTLPLLQIGYDAPVTPTGVTTRLPHLLGVKAPNARKVKVETSADEGRTWRTALTIGSAVVVPAGKGTVSLRVTASDRSGNSVTQTVIRAYGRA</sequence>
<keyword evidence="9" id="KW-1185">Reference proteome</keyword>
<comment type="caution">
    <text evidence="8">The sequence shown here is derived from an EMBL/GenBank/DDBJ whole genome shotgun (WGS) entry which is preliminary data.</text>
</comment>
<gene>
    <name evidence="8" type="ORF">LXN57_24470</name>
</gene>
<reference evidence="8 9" key="1">
    <citation type="submission" date="2022-06" db="EMBL/GenBank/DDBJ databases">
        <title>Actinoplanes abujensis sp. nov., isolated from Nigerian arid soil.</title>
        <authorList>
            <person name="Ding P."/>
        </authorList>
    </citation>
    <scope>NUCLEOTIDE SEQUENCE [LARGE SCALE GENOMIC DNA]</scope>
    <source>
        <strain evidence="9">TRM88002</strain>
    </source>
</reference>
<dbReference type="PRINTS" id="PR00723">
    <property type="entry name" value="SUBTILISIN"/>
</dbReference>
<dbReference type="PANTHER" id="PTHR43806">
    <property type="entry name" value="PEPTIDASE S8"/>
    <property type="match status" value="1"/>
</dbReference>
<dbReference type="InterPro" id="IPR050131">
    <property type="entry name" value="Peptidase_S8_subtilisin-like"/>
</dbReference>
<evidence type="ECO:0000256" key="1">
    <source>
        <dbReference type="ARBA" id="ARBA00011073"/>
    </source>
</evidence>
<evidence type="ECO:0000256" key="6">
    <source>
        <dbReference type="SAM" id="MobiDB-lite"/>
    </source>
</evidence>
<dbReference type="SUPFAM" id="SSF52743">
    <property type="entry name" value="Subtilisin-like"/>
    <property type="match status" value="1"/>
</dbReference>
<evidence type="ECO:0000256" key="3">
    <source>
        <dbReference type="ARBA" id="ARBA00022801"/>
    </source>
</evidence>
<protein>
    <submittedName>
        <fullName evidence="8">S8 family serine peptidase</fullName>
    </submittedName>
</protein>
<dbReference type="PROSITE" id="PS00138">
    <property type="entry name" value="SUBTILASE_SER"/>
    <property type="match status" value="1"/>
</dbReference>
<evidence type="ECO:0000313" key="8">
    <source>
        <dbReference type="EMBL" id="MCM4080738.1"/>
    </source>
</evidence>
<accession>A0ABT0Y3W8</accession>
<dbReference type="InterPro" id="IPR036852">
    <property type="entry name" value="Peptidase_S8/S53_dom_sf"/>
</dbReference>
<evidence type="ECO:0000259" key="7">
    <source>
        <dbReference type="Pfam" id="PF00082"/>
    </source>
</evidence>
<dbReference type="Pfam" id="PF00082">
    <property type="entry name" value="Peptidase_S8"/>
    <property type="match status" value="1"/>
</dbReference>
<dbReference type="InterPro" id="IPR000209">
    <property type="entry name" value="Peptidase_S8/S53_dom"/>
</dbReference>
<evidence type="ECO:0000256" key="2">
    <source>
        <dbReference type="ARBA" id="ARBA00022670"/>
    </source>
</evidence>
<feature type="active site" description="Charge relay system" evidence="5">
    <location>
        <position position="435"/>
    </location>
</feature>
<dbReference type="InterPro" id="IPR023828">
    <property type="entry name" value="Peptidase_S8_Ser-AS"/>
</dbReference>
<keyword evidence="3 5" id="KW-0378">Hydrolase</keyword>
<feature type="active site" description="Charge relay system" evidence="5">
    <location>
        <position position="227"/>
    </location>
</feature>
<dbReference type="Gene3D" id="3.40.50.200">
    <property type="entry name" value="Peptidase S8/S53 domain"/>
    <property type="match status" value="1"/>
</dbReference>
<keyword evidence="2 5" id="KW-0645">Protease</keyword>
<name>A0ABT0Y3W8_9ACTN</name>
<keyword evidence="4 5" id="KW-0720">Serine protease</keyword>